<feature type="compositionally biased region" description="Basic and acidic residues" evidence="1">
    <location>
        <begin position="71"/>
        <end position="86"/>
    </location>
</feature>
<evidence type="ECO:0000313" key="3">
    <source>
        <dbReference type="Proteomes" id="UP000324705"/>
    </source>
</evidence>
<accession>A0A9R0RGW1</accession>
<dbReference type="EMBL" id="LT934115">
    <property type="protein sequence ID" value="VAH60362.1"/>
    <property type="molecule type" value="Genomic_DNA"/>
</dbReference>
<name>A0A9R0RGW1_TRITD</name>
<feature type="region of interest" description="Disordered" evidence="1">
    <location>
        <begin position="66"/>
        <end position="94"/>
    </location>
</feature>
<keyword evidence="3" id="KW-1185">Reference proteome</keyword>
<organism evidence="2 3">
    <name type="scientific">Triticum turgidum subsp. durum</name>
    <name type="common">Durum wheat</name>
    <name type="synonym">Triticum durum</name>
    <dbReference type="NCBI Taxonomy" id="4567"/>
    <lineage>
        <taxon>Eukaryota</taxon>
        <taxon>Viridiplantae</taxon>
        <taxon>Streptophyta</taxon>
        <taxon>Embryophyta</taxon>
        <taxon>Tracheophyta</taxon>
        <taxon>Spermatophyta</taxon>
        <taxon>Magnoliopsida</taxon>
        <taxon>Liliopsida</taxon>
        <taxon>Poales</taxon>
        <taxon>Poaceae</taxon>
        <taxon>BOP clade</taxon>
        <taxon>Pooideae</taxon>
        <taxon>Triticodae</taxon>
        <taxon>Triticeae</taxon>
        <taxon>Triticinae</taxon>
        <taxon>Triticum</taxon>
    </lineage>
</organism>
<evidence type="ECO:0000313" key="2">
    <source>
        <dbReference type="EMBL" id="VAH60362.1"/>
    </source>
</evidence>
<protein>
    <submittedName>
        <fullName evidence="2">Uncharacterized protein</fullName>
    </submittedName>
</protein>
<evidence type="ECO:0000256" key="1">
    <source>
        <dbReference type="SAM" id="MobiDB-lite"/>
    </source>
</evidence>
<sequence>MSSMQRRRATAACGSEDEVRAAPHRWTRQLAGAGVGGRWRRPARMHGGRRAAKVDAVLCGCYRASGSADPVEDRRERRVRREEALKQRTGCGAP</sequence>
<gene>
    <name evidence="2" type="ORF">TRITD_3Av1G097440</name>
</gene>
<dbReference type="Proteomes" id="UP000324705">
    <property type="component" value="Chromosome 3A"/>
</dbReference>
<feature type="region of interest" description="Disordered" evidence="1">
    <location>
        <begin position="1"/>
        <end position="25"/>
    </location>
</feature>
<dbReference type="AlphaFoldDB" id="A0A9R0RGW1"/>
<reference evidence="2 3" key="1">
    <citation type="submission" date="2017-09" db="EMBL/GenBank/DDBJ databases">
        <authorList>
            <consortium name="International Durum Wheat Genome Sequencing Consortium (IDWGSC)"/>
            <person name="Milanesi L."/>
        </authorList>
    </citation>
    <scope>NUCLEOTIDE SEQUENCE [LARGE SCALE GENOMIC DNA]</scope>
    <source>
        <strain evidence="3">cv. Svevo</strain>
    </source>
</reference>
<dbReference type="Gramene" id="TRITD3Av1G097440.1">
    <property type="protein sequence ID" value="TRITD3Av1G097440.1"/>
    <property type="gene ID" value="TRITD3Av1G097440"/>
</dbReference>
<proteinExistence type="predicted"/>